<dbReference type="Proteomes" id="UP001642464">
    <property type="component" value="Unassembled WGS sequence"/>
</dbReference>
<name>A0ABP0I9Q5_9DINO</name>
<proteinExistence type="predicted"/>
<accession>A0ABP0I9Q5</accession>
<gene>
    <name evidence="2" type="ORF">SCF082_LOCUS6004</name>
</gene>
<sequence length="90" mass="10504">MRQELESREPSSNPWDSRDKDPMELYNLLAEKRKELQQLQRVSEGLEHAAEVQRKAESEQSFVRPEIEERLQKAKLEARPLAGARGFVMP</sequence>
<dbReference type="EMBL" id="CAXAMM010003313">
    <property type="protein sequence ID" value="CAK8999310.1"/>
    <property type="molecule type" value="Genomic_DNA"/>
</dbReference>
<keyword evidence="3" id="KW-1185">Reference proteome</keyword>
<feature type="region of interest" description="Disordered" evidence="1">
    <location>
        <begin position="1"/>
        <end position="22"/>
    </location>
</feature>
<organism evidence="2 3">
    <name type="scientific">Durusdinium trenchii</name>
    <dbReference type="NCBI Taxonomy" id="1381693"/>
    <lineage>
        <taxon>Eukaryota</taxon>
        <taxon>Sar</taxon>
        <taxon>Alveolata</taxon>
        <taxon>Dinophyceae</taxon>
        <taxon>Suessiales</taxon>
        <taxon>Symbiodiniaceae</taxon>
        <taxon>Durusdinium</taxon>
    </lineage>
</organism>
<evidence type="ECO:0000256" key="1">
    <source>
        <dbReference type="SAM" id="MobiDB-lite"/>
    </source>
</evidence>
<comment type="caution">
    <text evidence="2">The sequence shown here is derived from an EMBL/GenBank/DDBJ whole genome shotgun (WGS) entry which is preliminary data.</text>
</comment>
<protein>
    <submittedName>
        <fullName evidence="2">EF-hand domain-containing protein</fullName>
    </submittedName>
</protein>
<evidence type="ECO:0000313" key="3">
    <source>
        <dbReference type="Proteomes" id="UP001642464"/>
    </source>
</evidence>
<evidence type="ECO:0000313" key="2">
    <source>
        <dbReference type="EMBL" id="CAK8999310.1"/>
    </source>
</evidence>
<reference evidence="2 3" key="1">
    <citation type="submission" date="2024-02" db="EMBL/GenBank/DDBJ databases">
        <authorList>
            <person name="Chen Y."/>
            <person name="Shah S."/>
            <person name="Dougan E. K."/>
            <person name="Thang M."/>
            <person name="Chan C."/>
        </authorList>
    </citation>
    <scope>NUCLEOTIDE SEQUENCE [LARGE SCALE GENOMIC DNA]</scope>
</reference>